<comment type="caution">
    <text evidence="1">The sequence shown here is derived from an EMBL/GenBank/DDBJ whole genome shotgun (WGS) entry which is preliminary data.</text>
</comment>
<dbReference type="RefSeq" id="WP_158206210.1">
    <property type="nucleotide sequence ID" value="NZ_WSZK01000036.1"/>
</dbReference>
<keyword evidence="2" id="KW-1185">Reference proteome</keyword>
<dbReference type="AlphaFoldDB" id="A0A6B0GXQ3"/>
<sequence length="109" mass="11983">MSDDQTQTAGTDFSEEAVKTMKAAIQNSITQYEAAEDGSSEARRIEQGLLRDIARVCDAYDVIGPEQRLTLAVEAFRRVAYENAESAVATFAEDLNAQMRLFGGERGDE</sequence>
<name>A0A6B0GXQ3_9EURY</name>
<evidence type="ECO:0000313" key="2">
    <source>
        <dbReference type="Proteomes" id="UP000451471"/>
    </source>
</evidence>
<protein>
    <submittedName>
        <fullName evidence="1">Uncharacterized protein</fullName>
    </submittedName>
</protein>
<proteinExistence type="predicted"/>
<dbReference type="EMBL" id="WSZK01000036">
    <property type="protein sequence ID" value="MWG36558.1"/>
    <property type="molecule type" value="Genomic_DNA"/>
</dbReference>
<reference evidence="1 2" key="1">
    <citation type="submission" date="2019-12" db="EMBL/GenBank/DDBJ databases">
        <title>Halocatena pleomorpha gen. nov. sp. nov., an extremely halophilic archaeon of family Halobacteriaceae isolated from saltpan soil.</title>
        <authorList>
            <person name="Pal Y."/>
            <person name="Verma A."/>
            <person name="Krishnamurthi S."/>
            <person name="Kumar P."/>
        </authorList>
    </citation>
    <scope>NUCLEOTIDE SEQUENCE [LARGE SCALE GENOMIC DNA]</scope>
    <source>
        <strain evidence="1 2">JCM 16495</strain>
    </source>
</reference>
<evidence type="ECO:0000313" key="1">
    <source>
        <dbReference type="EMBL" id="MWG36558.1"/>
    </source>
</evidence>
<organism evidence="1 2">
    <name type="scientific">Halomarina oriensis</name>
    <dbReference type="NCBI Taxonomy" id="671145"/>
    <lineage>
        <taxon>Archaea</taxon>
        <taxon>Methanobacteriati</taxon>
        <taxon>Methanobacteriota</taxon>
        <taxon>Stenosarchaea group</taxon>
        <taxon>Halobacteria</taxon>
        <taxon>Halobacteriales</taxon>
        <taxon>Natronomonadaceae</taxon>
        <taxon>Halomarina</taxon>
    </lineage>
</organism>
<accession>A0A6B0GXQ3</accession>
<dbReference type="Proteomes" id="UP000451471">
    <property type="component" value="Unassembled WGS sequence"/>
</dbReference>
<gene>
    <name evidence="1" type="ORF">GQS65_19045</name>
</gene>